<gene>
    <name evidence="1" type="ORF">B4923_16145</name>
</gene>
<evidence type="ECO:0000313" key="1">
    <source>
        <dbReference type="EMBL" id="PWC10651.1"/>
    </source>
</evidence>
<organism evidence="1 2">
    <name type="scientific">Brenneria roseae subsp. americana</name>
    <dbReference type="NCBI Taxonomy" id="1508507"/>
    <lineage>
        <taxon>Bacteria</taxon>
        <taxon>Pseudomonadati</taxon>
        <taxon>Pseudomonadota</taxon>
        <taxon>Gammaproteobacteria</taxon>
        <taxon>Enterobacterales</taxon>
        <taxon>Pectobacteriaceae</taxon>
        <taxon>Brenneria</taxon>
    </lineage>
</organism>
<proteinExistence type="predicted"/>
<comment type="caution">
    <text evidence="1">The sequence shown here is derived from an EMBL/GenBank/DDBJ whole genome shotgun (WGS) entry which is preliminary data.</text>
</comment>
<dbReference type="OrthoDB" id="7030738at2"/>
<name>A0A2U1TMM4_9GAMM</name>
<accession>A0A2U1TMM4</accession>
<protein>
    <recommendedName>
        <fullName evidence="3">HEPN domain-containing protein</fullName>
    </recommendedName>
</protein>
<dbReference type="Gene3D" id="1.20.120.330">
    <property type="entry name" value="Nucleotidyltransferases domain 2"/>
    <property type="match status" value="1"/>
</dbReference>
<reference evidence="1 2" key="1">
    <citation type="submission" date="2018-04" db="EMBL/GenBank/DDBJ databases">
        <title>Brenneria corticis sp.nov.</title>
        <authorList>
            <person name="Li Y."/>
        </authorList>
    </citation>
    <scope>NUCLEOTIDE SEQUENCE [LARGE SCALE GENOMIC DNA]</scope>
    <source>
        <strain evidence="1 2">LMG 27715</strain>
    </source>
</reference>
<sequence>MVNHNDFIKIAESLLLSEDEISIRTATSRAYYGMYHFAMNLVNNKVPKYDHKTVRGGVHERLTHYLMHDAAEVEGLDPVRLQKLAIKLKAAKRNRVVADYYISVNVPLSTAQETVLEVRSVSEIFNNE</sequence>
<evidence type="ECO:0008006" key="3">
    <source>
        <dbReference type="Google" id="ProtNLM"/>
    </source>
</evidence>
<dbReference type="AlphaFoldDB" id="A0A2U1TMM4"/>
<dbReference type="Proteomes" id="UP000245138">
    <property type="component" value="Unassembled WGS sequence"/>
</dbReference>
<keyword evidence="2" id="KW-1185">Reference proteome</keyword>
<dbReference type="RefSeq" id="WP_109055397.1">
    <property type="nucleotide sequence ID" value="NZ_QDKJ01000013.1"/>
</dbReference>
<evidence type="ECO:0000313" key="2">
    <source>
        <dbReference type="Proteomes" id="UP000245138"/>
    </source>
</evidence>
<dbReference type="EMBL" id="QDKJ01000013">
    <property type="protein sequence ID" value="PWC10651.1"/>
    <property type="molecule type" value="Genomic_DNA"/>
</dbReference>